<dbReference type="InterPro" id="IPR011335">
    <property type="entry name" value="Restrct_endonuc-II-like"/>
</dbReference>
<dbReference type="Gene3D" id="3.90.320.10">
    <property type="match status" value="1"/>
</dbReference>
<dbReference type="InterPro" id="IPR011604">
    <property type="entry name" value="PDDEXK-like_dom_sf"/>
</dbReference>
<dbReference type="InterPro" id="IPR038726">
    <property type="entry name" value="PDDEXK_AddAB-type"/>
</dbReference>
<keyword evidence="2" id="KW-0067">ATP-binding</keyword>
<dbReference type="Pfam" id="PF12705">
    <property type="entry name" value="PDDEXK_1"/>
    <property type="match status" value="1"/>
</dbReference>
<organism evidence="2">
    <name type="scientific">bioreactor metagenome</name>
    <dbReference type="NCBI Taxonomy" id="1076179"/>
    <lineage>
        <taxon>unclassified sequences</taxon>
        <taxon>metagenomes</taxon>
        <taxon>ecological metagenomes</taxon>
    </lineage>
</organism>
<feature type="domain" description="PD-(D/E)XK endonuclease-like" evidence="1">
    <location>
        <begin position="14"/>
        <end position="141"/>
    </location>
</feature>
<proteinExistence type="predicted"/>
<keyword evidence="2" id="KW-0378">Hydrolase</keyword>
<gene>
    <name evidence="2" type="primary">addA_39</name>
    <name evidence="2" type="ORF">SDC9_212470</name>
</gene>
<dbReference type="GO" id="GO:0016787">
    <property type="term" value="F:hydrolase activity"/>
    <property type="evidence" value="ECO:0007669"/>
    <property type="project" value="UniProtKB-KW"/>
</dbReference>
<sequence length="157" mass="17543">MQHLPLGRVLDETEAAAYLAALERDGRITSEQAQAADVSAIAWFTREPLYARMSRAARLERELPFSYPADAQALYGVEADERVLLQGVVDACFLEDGGWTIVDYKTDRVRPSESPEQAAKRHETQMRLYALAVEAITGQPVREQLVIMLSHRSVVAL</sequence>
<dbReference type="GO" id="GO:0004386">
    <property type="term" value="F:helicase activity"/>
    <property type="evidence" value="ECO:0007669"/>
    <property type="project" value="UniProtKB-KW"/>
</dbReference>
<keyword evidence="2" id="KW-0347">Helicase</keyword>
<comment type="caution">
    <text evidence="2">The sequence shown here is derived from an EMBL/GenBank/DDBJ whole genome shotgun (WGS) entry which is preliminary data.</text>
</comment>
<dbReference type="EMBL" id="VSSQ01145910">
    <property type="protein sequence ID" value="MPN64694.1"/>
    <property type="molecule type" value="Genomic_DNA"/>
</dbReference>
<dbReference type="SUPFAM" id="SSF52980">
    <property type="entry name" value="Restriction endonuclease-like"/>
    <property type="match status" value="1"/>
</dbReference>
<protein>
    <submittedName>
        <fullName evidence="2">ATP-dependent helicase/nuclease subunit A</fullName>
        <ecNumber evidence="2">3.1.-.-</ecNumber>
    </submittedName>
</protein>
<dbReference type="EC" id="3.1.-.-" evidence="2"/>
<evidence type="ECO:0000259" key="1">
    <source>
        <dbReference type="Pfam" id="PF12705"/>
    </source>
</evidence>
<accession>A0A645JZ42</accession>
<keyword evidence="2" id="KW-0547">Nucleotide-binding</keyword>
<dbReference type="AlphaFoldDB" id="A0A645JZ42"/>
<reference evidence="2" key="1">
    <citation type="submission" date="2019-08" db="EMBL/GenBank/DDBJ databases">
        <authorList>
            <person name="Kucharzyk K."/>
            <person name="Murdoch R.W."/>
            <person name="Higgins S."/>
            <person name="Loffler F."/>
        </authorList>
    </citation>
    <scope>NUCLEOTIDE SEQUENCE</scope>
</reference>
<name>A0A645JZ42_9ZZZZ</name>
<evidence type="ECO:0000313" key="2">
    <source>
        <dbReference type="EMBL" id="MPN64694.1"/>
    </source>
</evidence>